<proteinExistence type="predicted"/>
<evidence type="ECO:0000259" key="1">
    <source>
        <dbReference type="Pfam" id="PF04480"/>
    </source>
</evidence>
<dbReference type="SUPFAM" id="SSF52980">
    <property type="entry name" value="Restriction endonuclease-like"/>
    <property type="match status" value="1"/>
</dbReference>
<evidence type="ECO:0000313" key="2">
    <source>
        <dbReference type="EMBL" id="GAA4932127.1"/>
    </source>
</evidence>
<dbReference type="Gene3D" id="3.40.960.10">
    <property type="entry name" value="VSR Endonuclease"/>
    <property type="match status" value="1"/>
</dbReference>
<reference evidence="3" key="1">
    <citation type="journal article" date="2019" name="Int. J. Syst. Evol. Microbiol.">
        <title>The Global Catalogue of Microorganisms (GCM) 10K type strain sequencing project: providing services to taxonomists for standard genome sequencing and annotation.</title>
        <authorList>
            <consortium name="The Broad Institute Genomics Platform"/>
            <consortium name="The Broad Institute Genome Sequencing Center for Infectious Disease"/>
            <person name="Wu L."/>
            <person name="Ma J."/>
        </authorList>
    </citation>
    <scope>NUCLEOTIDE SEQUENCE [LARGE SCALE GENOMIC DNA]</scope>
    <source>
        <strain evidence="3">JCM 18285</strain>
    </source>
</reference>
<dbReference type="Pfam" id="PF04480">
    <property type="entry name" value="DUF559"/>
    <property type="match status" value="1"/>
</dbReference>
<evidence type="ECO:0000313" key="3">
    <source>
        <dbReference type="Proteomes" id="UP001501302"/>
    </source>
</evidence>
<comment type="caution">
    <text evidence="2">The sequence shown here is derived from an EMBL/GenBank/DDBJ whole genome shotgun (WGS) entry which is preliminary data.</text>
</comment>
<gene>
    <name evidence="2" type="ORF">GCM10023314_00460</name>
</gene>
<organism evidence="2 3">
    <name type="scientific">Algibacter agarivorans</name>
    <dbReference type="NCBI Taxonomy" id="1109741"/>
    <lineage>
        <taxon>Bacteria</taxon>
        <taxon>Pseudomonadati</taxon>
        <taxon>Bacteroidota</taxon>
        <taxon>Flavobacteriia</taxon>
        <taxon>Flavobacteriales</taxon>
        <taxon>Flavobacteriaceae</taxon>
        <taxon>Algibacter</taxon>
    </lineage>
</organism>
<dbReference type="PANTHER" id="PTHR38590">
    <property type="entry name" value="BLL0828 PROTEIN"/>
    <property type="match status" value="1"/>
</dbReference>
<keyword evidence="3" id="KW-1185">Reference proteome</keyword>
<dbReference type="InterPro" id="IPR011335">
    <property type="entry name" value="Restrct_endonuc-II-like"/>
</dbReference>
<sequence length="136" mass="16016">MRKIIPYNPDLVPLAKKLRNNMTLGEITLWREINNKKLGVRFNRQIPIDNFIVDFYCKDLQLAIEVDGTIHFTEGQQEKDSLRQSRLESLGVYIVKFSDLDVKHNLSWVLEEIKKVIWDMKPTPNPSKEGKNNRYD</sequence>
<dbReference type="RefSeq" id="WP_345189426.1">
    <property type="nucleotide sequence ID" value="NZ_BAABJJ010000001.1"/>
</dbReference>
<dbReference type="InterPro" id="IPR007569">
    <property type="entry name" value="DUF559"/>
</dbReference>
<dbReference type="InterPro" id="IPR047216">
    <property type="entry name" value="Endonuclease_DUF559_bact"/>
</dbReference>
<dbReference type="EMBL" id="BAABJJ010000001">
    <property type="protein sequence ID" value="GAA4932127.1"/>
    <property type="molecule type" value="Genomic_DNA"/>
</dbReference>
<feature type="domain" description="DUF559" evidence="1">
    <location>
        <begin position="14"/>
        <end position="117"/>
    </location>
</feature>
<accession>A0ABP9G9K2</accession>
<dbReference type="CDD" id="cd01038">
    <property type="entry name" value="Endonuclease_DUF559"/>
    <property type="match status" value="1"/>
</dbReference>
<dbReference type="Proteomes" id="UP001501302">
    <property type="component" value="Unassembled WGS sequence"/>
</dbReference>
<name>A0ABP9G9K2_9FLAO</name>
<dbReference type="PANTHER" id="PTHR38590:SF1">
    <property type="entry name" value="BLL0828 PROTEIN"/>
    <property type="match status" value="1"/>
</dbReference>
<protein>
    <submittedName>
        <fullName evidence="2">DUF559 domain-containing protein</fullName>
    </submittedName>
</protein>